<dbReference type="GO" id="GO:0004475">
    <property type="term" value="F:mannose-1-phosphate guanylyltransferase (GTP) activity"/>
    <property type="evidence" value="ECO:0007669"/>
    <property type="project" value="UniProtKB-EC"/>
</dbReference>
<evidence type="ECO:0000259" key="8">
    <source>
        <dbReference type="Pfam" id="PF00483"/>
    </source>
</evidence>
<dbReference type="InterPro" id="IPR029044">
    <property type="entry name" value="Nucleotide-diphossugar_trans"/>
</dbReference>
<dbReference type="SUPFAM" id="SSF159283">
    <property type="entry name" value="Guanosine diphospho-D-mannose pyrophosphorylase/mannose-6-phosphate isomerase linker domain"/>
    <property type="match status" value="1"/>
</dbReference>
<evidence type="ECO:0000313" key="10">
    <source>
        <dbReference type="Proteomes" id="UP000325116"/>
    </source>
</evidence>
<dbReference type="PANTHER" id="PTHR46390:SF1">
    <property type="entry name" value="MANNOSE-1-PHOSPHATE GUANYLYLTRANSFERASE"/>
    <property type="match status" value="1"/>
</dbReference>
<evidence type="ECO:0000256" key="4">
    <source>
        <dbReference type="ARBA" id="ARBA00022695"/>
    </source>
</evidence>
<proteinExistence type="inferred from homology"/>
<keyword evidence="3 9" id="KW-0808">Transferase</keyword>
<dbReference type="FunFam" id="3.90.550.10:FF:000046">
    <property type="entry name" value="Mannose-1-phosphate guanylyltransferase (GDP)"/>
    <property type="match status" value="1"/>
</dbReference>
<evidence type="ECO:0000256" key="7">
    <source>
        <dbReference type="ARBA" id="ARBA00047343"/>
    </source>
</evidence>
<evidence type="ECO:0000256" key="1">
    <source>
        <dbReference type="ARBA" id="ARBA00006115"/>
    </source>
</evidence>
<dbReference type="SUPFAM" id="SSF53448">
    <property type="entry name" value="Nucleotide-diphospho-sugar transferases"/>
    <property type="match status" value="1"/>
</dbReference>
<comment type="caution">
    <text evidence="9">The sequence shown here is derived from an EMBL/GenBank/DDBJ whole genome shotgun (WGS) entry which is preliminary data.</text>
</comment>
<reference evidence="9 10" key="1">
    <citation type="journal article" date="1992" name="Lakartidningen">
        <title>[Penicillin V and not amoxicillin is the first choice preparation in acute otitis].</title>
        <authorList>
            <person name="Kamme C."/>
            <person name="Lundgren K."/>
            <person name="Prellner K."/>
        </authorList>
    </citation>
    <scope>NUCLEOTIDE SEQUENCE [LARGE SCALE GENOMIC DNA]</scope>
    <source>
        <strain evidence="9 10">W1</strain>
    </source>
</reference>
<dbReference type="EMBL" id="SAXT01000001">
    <property type="protein sequence ID" value="TXJ13278.1"/>
    <property type="molecule type" value="Genomic_DNA"/>
</dbReference>
<evidence type="ECO:0000256" key="3">
    <source>
        <dbReference type="ARBA" id="ARBA00022679"/>
    </source>
</evidence>
<name>A0A5C8CK45_9SPIR</name>
<dbReference type="EC" id="2.7.7.13" evidence="2"/>
<keyword evidence="4 9" id="KW-0548">Nucleotidyltransferase</keyword>
<dbReference type="InterPro" id="IPR005835">
    <property type="entry name" value="NTP_transferase_dom"/>
</dbReference>
<protein>
    <recommendedName>
        <fullName evidence="2">mannose-1-phosphate guanylyltransferase</fullName>
        <ecNumber evidence="2">2.7.7.13</ecNumber>
    </recommendedName>
</protein>
<dbReference type="PANTHER" id="PTHR46390">
    <property type="entry name" value="MANNOSE-1-PHOSPHATE GUANYLYLTRANSFERASE"/>
    <property type="match status" value="1"/>
</dbReference>
<comment type="catalytic activity">
    <reaction evidence="7">
        <text>alpha-D-mannose 1-phosphate + GTP + H(+) = GDP-alpha-D-mannose + diphosphate</text>
        <dbReference type="Rhea" id="RHEA:15229"/>
        <dbReference type="ChEBI" id="CHEBI:15378"/>
        <dbReference type="ChEBI" id="CHEBI:33019"/>
        <dbReference type="ChEBI" id="CHEBI:37565"/>
        <dbReference type="ChEBI" id="CHEBI:57527"/>
        <dbReference type="ChEBI" id="CHEBI:58409"/>
        <dbReference type="EC" id="2.7.7.13"/>
    </reaction>
</comment>
<organism evidence="9 10">
    <name type="scientific">Brachyspira aalborgi</name>
    <dbReference type="NCBI Taxonomy" id="29522"/>
    <lineage>
        <taxon>Bacteria</taxon>
        <taxon>Pseudomonadati</taxon>
        <taxon>Spirochaetota</taxon>
        <taxon>Spirochaetia</taxon>
        <taxon>Brachyspirales</taxon>
        <taxon>Brachyspiraceae</taxon>
        <taxon>Brachyspira</taxon>
    </lineage>
</organism>
<keyword evidence="5" id="KW-0547">Nucleotide-binding</keyword>
<feature type="domain" description="Nucleotidyl transferase" evidence="8">
    <location>
        <begin position="6"/>
        <end position="284"/>
    </location>
</feature>
<evidence type="ECO:0000256" key="5">
    <source>
        <dbReference type="ARBA" id="ARBA00022741"/>
    </source>
</evidence>
<gene>
    <name evidence="9" type="ORF">EPJ80_00585</name>
</gene>
<comment type="similarity">
    <text evidence="1">Belongs to the mannose-6-phosphate isomerase type 2 family.</text>
</comment>
<dbReference type="Pfam" id="PF00483">
    <property type="entry name" value="NTP_transferase"/>
    <property type="match status" value="1"/>
</dbReference>
<dbReference type="Gene3D" id="3.90.550.10">
    <property type="entry name" value="Spore Coat Polysaccharide Biosynthesis Protein SpsA, Chain A"/>
    <property type="match status" value="1"/>
</dbReference>
<dbReference type="GO" id="GO:0009298">
    <property type="term" value="P:GDP-mannose biosynthetic process"/>
    <property type="evidence" value="ECO:0007669"/>
    <property type="project" value="TreeGrafter"/>
</dbReference>
<keyword evidence="6" id="KW-0342">GTP-binding</keyword>
<dbReference type="CDD" id="cd02509">
    <property type="entry name" value="GDP-M1P_Guanylyltransferase"/>
    <property type="match status" value="1"/>
</dbReference>
<dbReference type="GO" id="GO:0005525">
    <property type="term" value="F:GTP binding"/>
    <property type="evidence" value="ECO:0007669"/>
    <property type="project" value="UniProtKB-KW"/>
</dbReference>
<dbReference type="InterPro" id="IPR051161">
    <property type="entry name" value="Mannose-6P_isomerase_type2"/>
</dbReference>
<dbReference type="AlphaFoldDB" id="A0A5C8CK45"/>
<sequence>MKKSVLIMAGGIGERLWPLSRENKPKQFLKIGDNKSLIEKTISRALKITNEENIFIITGIRYKNAFNKYIPNFKEENIIYEPLGRDTAAAVTLGVLTIKERIGNSIIAILPADPIIKEEYLFTKTLEEAVEVTSKTKKTVIIGIKPNRAETGYGYIKLTGNIKDNEFKVERFVEKPNLENAKKFLEDGNYLWNSGMFIWDIESVLEAVKSLMPDTYNKVIEAFNNIRDKEKLHLAKGIFAKIEKISFDFGIMEKLKDIICIKAEFFWDDLGAFSALGRIYKKDKDNNVIIGNAYIKESKNNIIINDDKDFITVDGINNLTIVKSNGALLIYSDNQDSKIKEILKDIREKEELKDNRKFL</sequence>
<dbReference type="RefSeq" id="WP_147757483.1">
    <property type="nucleotide sequence ID" value="NZ_SAXT01000001.1"/>
</dbReference>
<evidence type="ECO:0000256" key="2">
    <source>
        <dbReference type="ARBA" id="ARBA00012387"/>
    </source>
</evidence>
<evidence type="ECO:0000256" key="6">
    <source>
        <dbReference type="ARBA" id="ARBA00023134"/>
    </source>
</evidence>
<accession>A0A5C8CK45</accession>
<dbReference type="InterPro" id="IPR049577">
    <property type="entry name" value="GMPP_N"/>
</dbReference>
<evidence type="ECO:0000313" key="9">
    <source>
        <dbReference type="EMBL" id="TXJ13278.1"/>
    </source>
</evidence>
<dbReference type="Proteomes" id="UP000325116">
    <property type="component" value="Unassembled WGS sequence"/>
</dbReference>